<feature type="non-terminal residue" evidence="7">
    <location>
        <position position="121"/>
    </location>
</feature>
<gene>
    <name evidence="7" type="ORF">OBE_15611</name>
</gene>
<evidence type="ECO:0008006" key="8">
    <source>
        <dbReference type="Google" id="ProtNLM"/>
    </source>
</evidence>
<evidence type="ECO:0000313" key="7">
    <source>
        <dbReference type="EMBL" id="EKC47609.1"/>
    </source>
</evidence>
<sequence>MKYAFGVLSPFIIAMFIAMLLQRPVNFVIEKTKIPRGIVSTVAVLLVVFVFGTIIGLIFSKIFSELKSFFNYIMLQLDNAPLFASQLKDWVNTHFTLLPDSIRQNIISTVANLIDKIQGVD</sequence>
<name>K1RWD5_9ZZZZ</name>
<reference evidence="7" key="1">
    <citation type="journal article" date="2013" name="Environ. Microbiol.">
        <title>Microbiota from the distal guts of lean and obese adolescents exhibit partial functional redundancy besides clear differences in community structure.</title>
        <authorList>
            <person name="Ferrer M."/>
            <person name="Ruiz A."/>
            <person name="Lanza F."/>
            <person name="Haange S.B."/>
            <person name="Oberbach A."/>
            <person name="Till H."/>
            <person name="Bargiela R."/>
            <person name="Campoy C."/>
            <person name="Segura M.T."/>
            <person name="Richter M."/>
            <person name="von Bergen M."/>
            <person name="Seifert J."/>
            <person name="Suarez A."/>
        </authorList>
    </citation>
    <scope>NUCLEOTIDE SEQUENCE</scope>
</reference>
<protein>
    <recommendedName>
        <fullName evidence="8">AI-2E family transporter</fullName>
    </recommendedName>
</protein>
<dbReference type="EMBL" id="AJWZ01010735">
    <property type="protein sequence ID" value="EKC47609.1"/>
    <property type="molecule type" value="Genomic_DNA"/>
</dbReference>
<comment type="caution">
    <text evidence="7">The sequence shown here is derived from an EMBL/GenBank/DDBJ whole genome shotgun (WGS) entry which is preliminary data.</text>
</comment>
<keyword evidence="5 6" id="KW-0472">Membrane</keyword>
<evidence type="ECO:0000256" key="5">
    <source>
        <dbReference type="ARBA" id="ARBA00023136"/>
    </source>
</evidence>
<feature type="transmembrane region" description="Helical" evidence="6">
    <location>
        <begin position="7"/>
        <end position="25"/>
    </location>
</feature>
<dbReference type="InterPro" id="IPR002549">
    <property type="entry name" value="AI-2E-like"/>
</dbReference>
<evidence type="ECO:0000256" key="6">
    <source>
        <dbReference type="SAM" id="Phobius"/>
    </source>
</evidence>
<proteinExistence type="inferred from homology"/>
<evidence type="ECO:0000256" key="4">
    <source>
        <dbReference type="ARBA" id="ARBA00022989"/>
    </source>
</evidence>
<keyword evidence="4 6" id="KW-1133">Transmembrane helix</keyword>
<dbReference type="Pfam" id="PF01594">
    <property type="entry name" value="AI-2E_transport"/>
    <property type="match status" value="1"/>
</dbReference>
<comment type="subcellular location">
    <subcellularLocation>
        <location evidence="1">Membrane</location>
        <topology evidence="1">Multi-pass membrane protein</topology>
    </subcellularLocation>
</comment>
<evidence type="ECO:0000256" key="2">
    <source>
        <dbReference type="ARBA" id="ARBA00009773"/>
    </source>
</evidence>
<evidence type="ECO:0000256" key="3">
    <source>
        <dbReference type="ARBA" id="ARBA00022692"/>
    </source>
</evidence>
<dbReference type="AlphaFoldDB" id="K1RWD5"/>
<evidence type="ECO:0000256" key="1">
    <source>
        <dbReference type="ARBA" id="ARBA00004141"/>
    </source>
</evidence>
<feature type="transmembrane region" description="Helical" evidence="6">
    <location>
        <begin position="37"/>
        <end position="59"/>
    </location>
</feature>
<comment type="similarity">
    <text evidence="2">Belongs to the autoinducer-2 exporter (AI-2E) (TC 2.A.86) family.</text>
</comment>
<organism evidence="7">
    <name type="scientific">human gut metagenome</name>
    <dbReference type="NCBI Taxonomy" id="408170"/>
    <lineage>
        <taxon>unclassified sequences</taxon>
        <taxon>metagenomes</taxon>
        <taxon>organismal metagenomes</taxon>
    </lineage>
</organism>
<keyword evidence="3 6" id="KW-0812">Transmembrane</keyword>
<accession>K1RWD5</accession>
<dbReference type="GO" id="GO:0016020">
    <property type="term" value="C:membrane"/>
    <property type="evidence" value="ECO:0007669"/>
    <property type="project" value="UniProtKB-SubCell"/>
</dbReference>